<feature type="transmembrane region" description="Helical" evidence="1">
    <location>
        <begin position="16"/>
        <end position="37"/>
    </location>
</feature>
<keyword evidence="1" id="KW-0812">Transmembrane</keyword>
<evidence type="ECO:0000313" key="2">
    <source>
        <dbReference type="EMBL" id="MDT0382804.1"/>
    </source>
</evidence>
<name>A0ABU2P1C5_9ACTN</name>
<evidence type="ECO:0000256" key="1">
    <source>
        <dbReference type="SAM" id="Phobius"/>
    </source>
</evidence>
<gene>
    <name evidence="2" type="ORF">RM572_29070</name>
</gene>
<proteinExistence type="predicted"/>
<sequence>VRHEDLVLGRLSVRRFGIGFGIGIVDNFGAGVVFRFCRRFRFRFRLKFRLRFGVWLRFDGRFGLDGRLAACLTRRGPTLRGILRFRVRFRAGFRVGFRVTLVGRRLDLLLDHFLGTATPPETQSAARLVRLAGGQIT</sequence>
<keyword evidence="1" id="KW-0472">Membrane</keyword>
<keyword evidence="1" id="KW-1133">Transmembrane helix</keyword>
<organism evidence="2 3">
    <name type="scientific">Streptomyces hazeniae</name>
    <dbReference type="NCBI Taxonomy" id="3075538"/>
    <lineage>
        <taxon>Bacteria</taxon>
        <taxon>Bacillati</taxon>
        <taxon>Actinomycetota</taxon>
        <taxon>Actinomycetes</taxon>
        <taxon>Kitasatosporales</taxon>
        <taxon>Streptomycetaceae</taxon>
        <taxon>Streptomyces</taxon>
    </lineage>
</organism>
<reference evidence="3" key="1">
    <citation type="submission" date="2023-07" db="EMBL/GenBank/DDBJ databases">
        <title>30 novel species of actinomycetes from the DSMZ collection.</title>
        <authorList>
            <person name="Nouioui I."/>
        </authorList>
    </citation>
    <scope>NUCLEOTIDE SEQUENCE [LARGE SCALE GENOMIC DNA]</scope>
    <source>
        <strain evidence="3">DSM 42041</strain>
    </source>
</reference>
<dbReference type="RefSeq" id="WP_311676348.1">
    <property type="nucleotide sequence ID" value="NZ_JAVREQ010000154.1"/>
</dbReference>
<accession>A0ABU2P1C5</accession>
<dbReference type="Proteomes" id="UP001183414">
    <property type="component" value="Unassembled WGS sequence"/>
</dbReference>
<keyword evidence="3" id="KW-1185">Reference proteome</keyword>
<evidence type="ECO:0000313" key="3">
    <source>
        <dbReference type="Proteomes" id="UP001183414"/>
    </source>
</evidence>
<protein>
    <submittedName>
        <fullName evidence="2">Uncharacterized protein</fullName>
    </submittedName>
</protein>
<feature type="non-terminal residue" evidence="2">
    <location>
        <position position="1"/>
    </location>
</feature>
<dbReference type="EMBL" id="JAVREQ010000154">
    <property type="protein sequence ID" value="MDT0382804.1"/>
    <property type="molecule type" value="Genomic_DNA"/>
</dbReference>
<comment type="caution">
    <text evidence="2">The sequence shown here is derived from an EMBL/GenBank/DDBJ whole genome shotgun (WGS) entry which is preliminary data.</text>
</comment>